<organism evidence="2 3">
    <name type="scientific">Geothrix rubra</name>
    <dbReference type="NCBI Taxonomy" id="2927977"/>
    <lineage>
        <taxon>Bacteria</taxon>
        <taxon>Pseudomonadati</taxon>
        <taxon>Acidobacteriota</taxon>
        <taxon>Holophagae</taxon>
        <taxon>Holophagales</taxon>
        <taxon>Holophagaceae</taxon>
        <taxon>Geothrix</taxon>
    </lineage>
</organism>
<comment type="caution">
    <text evidence="2">The sequence shown here is derived from an EMBL/GenBank/DDBJ whole genome shotgun (WGS) entry which is preliminary data.</text>
</comment>
<keyword evidence="3" id="KW-1185">Reference proteome</keyword>
<evidence type="ECO:0000313" key="2">
    <source>
        <dbReference type="EMBL" id="GLH68780.1"/>
    </source>
</evidence>
<dbReference type="RefSeq" id="WP_285722379.1">
    <property type="nucleotide sequence ID" value="NZ_BSDD01000001.1"/>
</dbReference>
<name>A0ABQ5Q3T9_9BACT</name>
<evidence type="ECO:0000313" key="3">
    <source>
        <dbReference type="Proteomes" id="UP001165089"/>
    </source>
</evidence>
<dbReference type="Proteomes" id="UP001165089">
    <property type="component" value="Unassembled WGS sequence"/>
</dbReference>
<dbReference type="Pfam" id="PF10079">
    <property type="entry name" value="Rossmann-like_BshC"/>
    <property type="match status" value="1"/>
</dbReference>
<evidence type="ECO:0000259" key="1">
    <source>
        <dbReference type="Pfam" id="PF10079"/>
    </source>
</evidence>
<reference evidence="2 3" key="1">
    <citation type="journal article" date="2023" name="Antonie Van Leeuwenhoek">
        <title>Mesoterricola silvestris gen. nov., sp. nov., Mesoterricola sediminis sp. nov., Geothrix oryzae sp. nov., Geothrix edaphica sp. nov., Geothrix rubra sp. nov., and Geothrix limicola sp. nov., six novel members of Acidobacteriota isolated from soils.</title>
        <authorList>
            <person name="Itoh H."/>
            <person name="Sugisawa Y."/>
            <person name="Mise K."/>
            <person name="Xu Z."/>
            <person name="Kuniyasu M."/>
            <person name="Ushijima N."/>
            <person name="Kawano K."/>
            <person name="Kobayashi E."/>
            <person name="Shiratori Y."/>
            <person name="Masuda Y."/>
            <person name="Senoo K."/>
        </authorList>
    </citation>
    <scope>NUCLEOTIDE SEQUENCE [LARGE SCALE GENOMIC DNA]</scope>
    <source>
        <strain evidence="2 3">Red803</strain>
    </source>
</reference>
<dbReference type="InterPro" id="IPR055398">
    <property type="entry name" value="Rossmann-like_BshC"/>
</dbReference>
<proteinExistence type="predicted"/>
<accession>A0ABQ5Q3T9</accession>
<gene>
    <name evidence="2" type="ORF">GETHPA_03130</name>
</gene>
<feature type="domain" description="Bacillithiol biosynthesis BshC N-terminal Rossmann-like" evidence="1">
    <location>
        <begin position="214"/>
        <end position="264"/>
    </location>
</feature>
<dbReference type="EMBL" id="BSDD01000001">
    <property type="protein sequence ID" value="GLH68780.1"/>
    <property type="molecule type" value="Genomic_DNA"/>
</dbReference>
<sequence>MAMDGSGSGGRGVPRPVVATGQQIGAGWSPALSVAKALAALAEARRTGAEAVYWLADEDHDRTEVAAVVGTRDGRRIRHRFRFEAPEGTATGWLPWTGRHQAEAESLWGPCPAPAEPTLRGHALALGEPLWRRGLRPFSPTDPAVRAPIQAVLEGWRALDLEADLLRQAERLEAEGAPLPLDPRTQAAWFALDPATGRRRRLEPRESLPPGRWLSPGAALRPLMQSLLLPVEAAVLGPAERAYWRLCEPLWERVGLPAPRIVARPSVFVLPPGLGLEAGQLSHLRDGDWAGLAPWPGGTASARLPVPEPDPAWPEAIRKRYAAELDRTRTRLGRLDRRLHRESAAAALGGDPEGLRQALFPFGRPQERVVPGLEWLRDEALLDRILDRLDGRTDLLLVEAT</sequence>
<protein>
    <recommendedName>
        <fullName evidence="1">Bacillithiol biosynthesis BshC N-terminal Rossmann-like domain-containing protein</fullName>
    </recommendedName>
</protein>